<protein>
    <submittedName>
        <fullName evidence="2">Uncharacterized protein</fullName>
    </submittedName>
</protein>
<proteinExistence type="predicted"/>
<keyword evidence="3" id="KW-1185">Reference proteome</keyword>
<dbReference type="AlphaFoldDB" id="A0A0D9XJT4"/>
<organism evidence="2 3">
    <name type="scientific">Leersia perrieri</name>
    <dbReference type="NCBI Taxonomy" id="77586"/>
    <lineage>
        <taxon>Eukaryota</taxon>
        <taxon>Viridiplantae</taxon>
        <taxon>Streptophyta</taxon>
        <taxon>Embryophyta</taxon>
        <taxon>Tracheophyta</taxon>
        <taxon>Spermatophyta</taxon>
        <taxon>Magnoliopsida</taxon>
        <taxon>Liliopsida</taxon>
        <taxon>Poales</taxon>
        <taxon>Poaceae</taxon>
        <taxon>BOP clade</taxon>
        <taxon>Oryzoideae</taxon>
        <taxon>Oryzeae</taxon>
        <taxon>Oryzinae</taxon>
        <taxon>Leersia</taxon>
    </lineage>
</organism>
<reference evidence="2" key="3">
    <citation type="submission" date="2015-04" db="UniProtKB">
        <authorList>
            <consortium name="EnsemblPlants"/>
        </authorList>
    </citation>
    <scope>IDENTIFICATION</scope>
</reference>
<dbReference type="HOGENOM" id="CLU_2816063_0_0_1"/>
<dbReference type="EnsemblPlants" id="LPERR10G07480.1">
    <property type="protein sequence ID" value="LPERR10G07480.1"/>
    <property type="gene ID" value="LPERR10G07480"/>
</dbReference>
<dbReference type="Proteomes" id="UP000032180">
    <property type="component" value="Chromosome 10"/>
</dbReference>
<accession>A0A0D9XJT4</accession>
<name>A0A0D9XJT4_9ORYZ</name>
<dbReference type="Gramene" id="LPERR10G07480.1">
    <property type="protein sequence ID" value="LPERR10G07480.1"/>
    <property type="gene ID" value="LPERR10G07480"/>
</dbReference>
<evidence type="ECO:0000313" key="2">
    <source>
        <dbReference type="EnsemblPlants" id="LPERR10G07480.1"/>
    </source>
</evidence>
<evidence type="ECO:0000256" key="1">
    <source>
        <dbReference type="SAM" id="MobiDB-lite"/>
    </source>
</evidence>
<feature type="region of interest" description="Disordered" evidence="1">
    <location>
        <begin position="1"/>
        <end position="22"/>
    </location>
</feature>
<reference evidence="2 3" key="1">
    <citation type="submission" date="2012-08" db="EMBL/GenBank/DDBJ databases">
        <title>Oryza genome evolution.</title>
        <authorList>
            <person name="Wing R.A."/>
        </authorList>
    </citation>
    <scope>NUCLEOTIDE SEQUENCE</scope>
</reference>
<sequence length="67" mass="7425">MSEEHKPRRMGSAGRRATGDLSTHLRTAVRLIEIGRHRSLQEPAGFKIQIQAISMGQSNEDPDAIKS</sequence>
<reference evidence="3" key="2">
    <citation type="submission" date="2013-12" db="EMBL/GenBank/DDBJ databases">
        <authorList>
            <person name="Yu Y."/>
            <person name="Lee S."/>
            <person name="de Baynast K."/>
            <person name="Wissotski M."/>
            <person name="Liu L."/>
            <person name="Talag J."/>
            <person name="Goicoechea J."/>
            <person name="Angelova A."/>
            <person name="Jetty R."/>
            <person name="Kudrna D."/>
            <person name="Golser W."/>
            <person name="Rivera L."/>
            <person name="Zhang J."/>
            <person name="Wing R."/>
        </authorList>
    </citation>
    <scope>NUCLEOTIDE SEQUENCE</scope>
</reference>
<evidence type="ECO:0000313" key="3">
    <source>
        <dbReference type="Proteomes" id="UP000032180"/>
    </source>
</evidence>